<organism evidence="1 2">
    <name type="scientific">Pelomonas baiyunensis</name>
    <dbReference type="NCBI Taxonomy" id="3299026"/>
    <lineage>
        <taxon>Bacteria</taxon>
        <taxon>Pseudomonadati</taxon>
        <taxon>Pseudomonadota</taxon>
        <taxon>Betaproteobacteria</taxon>
        <taxon>Burkholderiales</taxon>
        <taxon>Sphaerotilaceae</taxon>
        <taxon>Roseateles</taxon>
    </lineage>
</organism>
<dbReference type="EMBL" id="JBIGIB010000003">
    <property type="protein sequence ID" value="MFG6467364.1"/>
    <property type="molecule type" value="Genomic_DNA"/>
</dbReference>
<sequence length="56" mass="5810">MNVLLLKWIARALIAGLLASTLWMALRIHPEQAAPHVLVAQAALAADAASAPAAAR</sequence>
<gene>
    <name evidence="1" type="ORF">ACG01O_12145</name>
</gene>
<accession>A0ABW7GZV9</accession>
<reference evidence="1 2" key="1">
    <citation type="submission" date="2024-08" db="EMBL/GenBank/DDBJ databases">
        <authorList>
            <person name="Lu H."/>
        </authorList>
    </citation>
    <scope>NUCLEOTIDE SEQUENCE [LARGE SCALE GENOMIC DNA]</scope>
    <source>
        <strain evidence="1 2">BYS87W</strain>
    </source>
</reference>
<dbReference type="RefSeq" id="WP_394384879.1">
    <property type="nucleotide sequence ID" value="NZ_JBIGIB010000003.1"/>
</dbReference>
<name>A0ABW7GZV9_9BURK</name>
<dbReference type="Proteomes" id="UP001606303">
    <property type="component" value="Unassembled WGS sequence"/>
</dbReference>
<evidence type="ECO:0000313" key="2">
    <source>
        <dbReference type="Proteomes" id="UP001606303"/>
    </source>
</evidence>
<protein>
    <submittedName>
        <fullName evidence="1">Uncharacterized protein</fullName>
    </submittedName>
</protein>
<evidence type="ECO:0000313" key="1">
    <source>
        <dbReference type="EMBL" id="MFG6467364.1"/>
    </source>
</evidence>
<proteinExistence type="predicted"/>
<comment type="caution">
    <text evidence="1">The sequence shown here is derived from an EMBL/GenBank/DDBJ whole genome shotgun (WGS) entry which is preliminary data.</text>
</comment>
<keyword evidence="2" id="KW-1185">Reference proteome</keyword>